<dbReference type="KEGG" id="tet:TTHERM_000327419"/>
<proteinExistence type="predicted"/>
<dbReference type="EMBL" id="GG662299">
    <property type="protein sequence ID" value="EWS71323.1"/>
    <property type="molecule type" value="Genomic_DNA"/>
</dbReference>
<dbReference type="GeneID" id="24438465"/>
<dbReference type="Proteomes" id="UP000009168">
    <property type="component" value="Unassembled WGS sequence"/>
</dbReference>
<keyword evidence="2" id="KW-1185">Reference proteome</keyword>
<dbReference type="InParanoid" id="W7X4M3"/>
<evidence type="ECO:0000313" key="2">
    <source>
        <dbReference type="Proteomes" id="UP000009168"/>
    </source>
</evidence>
<gene>
    <name evidence="1" type="ORF">TTHERM_000327419</name>
</gene>
<protein>
    <submittedName>
        <fullName evidence="1">Uncharacterized protein</fullName>
    </submittedName>
</protein>
<dbReference type="AlphaFoldDB" id="W7X4M3"/>
<accession>W7X4M3</accession>
<sequence length="94" mass="10841">MISSQKRDGAFIFSMHSNPLLSVIVDNEWRKESFKNVNIFIPEGAKLTINNDANDAHEPSLKFPIEKVKEWNDIGLHELLGKYTDIKEIDKKDK</sequence>
<reference evidence="2" key="1">
    <citation type="journal article" date="2006" name="PLoS Biol.">
        <title>Macronuclear genome sequence of the ciliate Tetrahymena thermophila, a model eukaryote.</title>
        <authorList>
            <person name="Eisen J.A."/>
            <person name="Coyne R.S."/>
            <person name="Wu M."/>
            <person name="Wu D."/>
            <person name="Thiagarajan M."/>
            <person name="Wortman J.R."/>
            <person name="Badger J.H."/>
            <person name="Ren Q."/>
            <person name="Amedeo P."/>
            <person name="Jones K.M."/>
            <person name="Tallon L.J."/>
            <person name="Delcher A.L."/>
            <person name="Salzberg S.L."/>
            <person name="Silva J.C."/>
            <person name="Haas B.J."/>
            <person name="Majoros W.H."/>
            <person name="Farzad M."/>
            <person name="Carlton J.M."/>
            <person name="Smith R.K. Jr."/>
            <person name="Garg J."/>
            <person name="Pearlman R.E."/>
            <person name="Karrer K.M."/>
            <person name="Sun L."/>
            <person name="Manning G."/>
            <person name="Elde N.C."/>
            <person name="Turkewitz A.P."/>
            <person name="Asai D.J."/>
            <person name="Wilkes D.E."/>
            <person name="Wang Y."/>
            <person name="Cai H."/>
            <person name="Collins K."/>
            <person name="Stewart B.A."/>
            <person name="Lee S.R."/>
            <person name="Wilamowska K."/>
            <person name="Weinberg Z."/>
            <person name="Ruzzo W.L."/>
            <person name="Wloga D."/>
            <person name="Gaertig J."/>
            <person name="Frankel J."/>
            <person name="Tsao C.-C."/>
            <person name="Gorovsky M.A."/>
            <person name="Keeling P.J."/>
            <person name="Waller R.F."/>
            <person name="Patron N.J."/>
            <person name="Cherry J.M."/>
            <person name="Stover N.A."/>
            <person name="Krieger C.J."/>
            <person name="del Toro C."/>
            <person name="Ryder H.F."/>
            <person name="Williamson S.C."/>
            <person name="Barbeau R.A."/>
            <person name="Hamilton E.P."/>
            <person name="Orias E."/>
        </authorList>
    </citation>
    <scope>NUCLEOTIDE SEQUENCE [LARGE SCALE GENOMIC DNA]</scope>
    <source>
        <strain evidence="2">SB210</strain>
    </source>
</reference>
<evidence type="ECO:0000313" key="1">
    <source>
        <dbReference type="EMBL" id="EWS71323.1"/>
    </source>
</evidence>
<dbReference type="RefSeq" id="XP_012656141.1">
    <property type="nucleotide sequence ID" value="XM_012800687.1"/>
</dbReference>
<organism evidence="1 2">
    <name type="scientific">Tetrahymena thermophila (strain SB210)</name>
    <dbReference type="NCBI Taxonomy" id="312017"/>
    <lineage>
        <taxon>Eukaryota</taxon>
        <taxon>Sar</taxon>
        <taxon>Alveolata</taxon>
        <taxon>Ciliophora</taxon>
        <taxon>Intramacronucleata</taxon>
        <taxon>Oligohymenophorea</taxon>
        <taxon>Hymenostomatida</taxon>
        <taxon>Tetrahymenina</taxon>
        <taxon>Tetrahymenidae</taxon>
        <taxon>Tetrahymena</taxon>
    </lineage>
</organism>
<name>W7X4M3_TETTS</name>